<dbReference type="InterPro" id="IPR023296">
    <property type="entry name" value="Glyco_hydro_beta-prop_sf"/>
</dbReference>
<evidence type="ECO:0000256" key="3">
    <source>
        <dbReference type="ARBA" id="ARBA00023295"/>
    </source>
</evidence>
<comment type="similarity">
    <text evidence="1 4">Belongs to the glycosyl hydrolase 43 family.</text>
</comment>
<dbReference type="InterPro" id="IPR006710">
    <property type="entry name" value="Glyco_hydro_43"/>
</dbReference>
<evidence type="ECO:0000256" key="2">
    <source>
        <dbReference type="ARBA" id="ARBA00022801"/>
    </source>
</evidence>
<name>A0A1I2I048_9SPHI</name>
<accession>A0A1I2I048</accession>
<keyword evidence="5" id="KW-0732">Signal</keyword>
<dbReference type="Proteomes" id="UP000183129">
    <property type="component" value="Unassembled WGS sequence"/>
</dbReference>
<dbReference type="PANTHER" id="PTHR22925">
    <property type="entry name" value="GLYCOSYL HYDROLASE 43 FAMILY MEMBER"/>
    <property type="match status" value="1"/>
</dbReference>
<dbReference type="SUPFAM" id="SSF75005">
    <property type="entry name" value="Arabinanase/levansucrase/invertase"/>
    <property type="match status" value="1"/>
</dbReference>
<reference evidence="6 7" key="1">
    <citation type="submission" date="2016-10" db="EMBL/GenBank/DDBJ databases">
        <authorList>
            <person name="de Groot N.N."/>
        </authorList>
    </citation>
    <scope>NUCLEOTIDE SEQUENCE [LARGE SCALE GENOMIC DNA]</scope>
    <source>
        <strain evidence="6 7">ATCC 51969</strain>
    </source>
</reference>
<dbReference type="RefSeq" id="WP_074591252.1">
    <property type="nucleotide sequence ID" value="NZ_FNGZ01000010.1"/>
</dbReference>
<keyword evidence="2 4" id="KW-0378">Hydrolase</keyword>
<evidence type="ECO:0000313" key="7">
    <source>
        <dbReference type="Proteomes" id="UP000183129"/>
    </source>
</evidence>
<organism evidence="6 7">
    <name type="scientific">Pedobacter antarcticus</name>
    <dbReference type="NCBI Taxonomy" id="34086"/>
    <lineage>
        <taxon>Bacteria</taxon>
        <taxon>Pseudomonadati</taxon>
        <taxon>Bacteroidota</taxon>
        <taxon>Sphingobacteriia</taxon>
        <taxon>Sphingobacteriales</taxon>
        <taxon>Sphingobacteriaceae</taxon>
        <taxon>Pedobacter</taxon>
    </lineage>
</organism>
<protein>
    <submittedName>
        <fullName evidence="6">Glycosyl hydrolases family 43</fullName>
    </submittedName>
</protein>
<keyword evidence="3 4" id="KW-0326">Glycosidase</keyword>
<dbReference type="Gene3D" id="2.115.10.20">
    <property type="entry name" value="Glycosyl hydrolase domain, family 43"/>
    <property type="match status" value="1"/>
</dbReference>
<dbReference type="EMBL" id="FONS01000010">
    <property type="protein sequence ID" value="SFF35664.1"/>
    <property type="molecule type" value="Genomic_DNA"/>
</dbReference>
<evidence type="ECO:0000256" key="1">
    <source>
        <dbReference type="ARBA" id="ARBA00009865"/>
    </source>
</evidence>
<feature type="signal peptide" evidence="5">
    <location>
        <begin position="1"/>
        <end position="24"/>
    </location>
</feature>
<proteinExistence type="inferred from homology"/>
<evidence type="ECO:0000313" key="6">
    <source>
        <dbReference type="EMBL" id="SFF35664.1"/>
    </source>
</evidence>
<evidence type="ECO:0000256" key="5">
    <source>
        <dbReference type="SAM" id="SignalP"/>
    </source>
</evidence>
<sequence>MTGTFNLFQKLVFSIALISMSVAASSDLQAQSDKSGTKTKKAVQTRNKSYQTKIQNFNKAGEQVTRFSTMGEAIDAHDGEIAFFEGVYYLYGTSYGCGFEWGKKEAPFCGFKTYSSTDLVHWTDRGMLFDPTTPVWQSRCDGSTYGCFRPHVIFNKKTSNYVLWINVYDNVSGFRVFTSKSPVGPFVEVAEPKLAVNADAPAAGLNNGDHDTFVDLDGTGYIAYTDWRTKGTIVIEKLSDDYLTGTGEVTKNITPGKTEAPSVFERNGIYYLTYSDPNCGYCAGTGTSYRTAKTPLGPWSEGIQISSNSCGGQPSFVSPIQLTSGTVYIYGSDLWNDAAKNEALANFYWAPLTFAEDGSILPMSCQNEAELSLAEGGAGKQKEIKNLDNDAGVRNFKTYEDISHNVQRGQGFTTTRKGILNGISVTTFQNGYPDADLVILLYAADENYLPIGKPLYSTNIPRDRVSWSPSNITVNPNISVNKGSKYTIVLKSSATKGIYGFMYHDENTEPNSGASYSSDQGKNYVIEKNRIIKFRTTIKTRS</sequence>
<dbReference type="AlphaFoldDB" id="A0A1I2I048"/>
<dbReference type="CDD" id="cd18824">
    <property type="entry name" value="GH43_CtGH43-like"/>
    <property type="match status" value="1"/>
</dbReference>
<dbReference type="Pfam" id="PF04616">
    <property type="entry name" value="Glyco_hydro_43"/>
    <property type="match status" value="1"/>
</dbReference>
<gene>
    <name evidence="6" type="ORF">SAMN03003324_03488</name>
</gene>
<dbReference type="GO" id="GO:0004553">
    <property type="term" value="F:hydrolase activity, hydrolyzing O-glycosyl compounds"/>
    <property type="evidence" value="ECO:0007669"/>
    <property type="project" value="InterPro"/>
</dbReference>
<evidence type="ECO:0000256" key="4">
    <source>
        <dbReference type="RuleBase" id="RU361187"/>
    </source>
</evidence>
<feature type="chain" id="PRO_5010293167" evidence="5">
    <location>
        <begin position="25"/>
        <end position="542"/>
    </location>
</feature>
<dbReference type="PANTHER" id="PTHR22925:SF3">
    <property type="entry name" value="GLYCOSYL HYDROLASE FAMILY PROTEIN 43"/>
    <property type="match status" value="1"/>
</dbReference>
<dbReference type="STRING" id="34086.SAMN04488084_11010"/>
<dbReference type="GO" id="GO:0005975">
    <property type="term" value="P:carbohydrate metabolic process"/>
    <property type="evidence" value="ECO:0007669"/>
    <property type="project" value="InterPro"/>
</dbReference>